<dbReference type="RefSeq" id="WP_369230068.1">
    <property type="nucleotide sequence ID" value="NZ_CP163435.1"/>
</dbReference>
<dbReference type="Gene3D" id="3.90.180.10">
    <property type="entry name" value="Medium-chain alcohol dehydrogenases, catalytic domain"/>
    <property type="match status" value="1"/>
</dbReference>
<gene>
    <name evidence="2" type="ORF">AB5J56_03990</name>
</gene>
<dbReference type="EMBL" id="CP163435">
    <property type="protein sequence ID" value="XDQ23903.1"/>
    <property type="molecule type" value="Genomic_DNA"/>
</dbReference>
<dbReference type="PANTHER" id="PTHR43677">
    <property type="entry name" value="SHORT-CHAIN DEHYDROGENASE/REDUCTASE"/>
    <property type="match status" value="1"/>
</dbReference>
<evidence type="ECO:0000259" key="1">
    <source>
        <dbReference type="SMART" id="SM00829"/>
    </source>
</evidence>
<dbReference type="Pfam" id="PF13602">
    <property type="entry name" value="ADH_zinc_N_2"/>
    <property type="match status" value="1"/>
</dbReference>
<dbReference type="SMART" id="SM00829">
    <property type="entry name" value="PKS_ER"/>
    <property type="match status" value="1"/>
</dbReference>
<dbReference type="Pfam" id="PF08240">
    <property type="entry name" value="ADH_N"/>
    <property type="match status" value="1"/>
</dbReference>
<dbReference type="InterPro" id="IPR036291">
    <property type="entry name" value="NAD(P)-bd_dom_sf"/>
</dbReference>
<dbReference type="InterPro" id="IPR013154">
    <property type="entry name" value="ADH-like_N"/>
</dbReference>
<dbReference type="InterPro" id="IPR011032">
    <property type="entry name" value="GroES-like_sf"/>
</dbReference>
<organism evidence="2">
    <name type="scientific">Streptomyces sp. R21</name>
    <dbReference type="NCBI Taxonomy" id="3238627"/>
    <lineage>
        <taxon>Bacteria</taxon>
        <taxon>Bacillati</taxon>
        <taxon>Actinomycetota</taxon>
        <taxon>Actinomycetes</taxon>
        <taxon>Kitasatosporales</taxon>
        <taxon>Streptomycetaceae</taxon>
        <taxon>Streptomyces</taxon>
    </lineage>
</organism>
<feature type="domain" description="Enoyl reductase (ER)" evidence="1">
    <location>
        <begin position="15"/>
        <end position="338"/>
    </location>
</feature>
<dbReference type="InterPro" id="IPR051397">
    <property type="entry name" value="Zn-ADH-like_protein"/>
</dbReference>
<dbReference type="AlphaFoldDB" id="A0AB39P489"/>
<dbReference type="GO" id="GO:0016491">
    <property type="term" value="F:oxidoreductase activity"/>
    <property type="evidence" value="ECO:0007669"/>
    <property type="project" value="InterPro"/>
</dbReference>
<dbReference type="Gene3D" id="3.40.50.720">
    <property type="entry name" value="NAD(P)-binding Rossmann-like Domain"/>
    <property type="match status" value="1"/>
</dbReference>
<sequence length="343" mass="36782">MSEIRYRKIVVERFGGPDVMRPVDATLPEPPRGYARVKVLAAGVGFTDLMARSGDYLLQRKAPFTPGYELVGEIVDFTPDGPRPAWLQEGARVAVALTKMGAYAEYVSLPLWQLVPLPDGLDPLTAAAVPLDHLTALSVLDTHGRVGAEDAVLIQGASGGVGQALSRLGALRGLRMYGTASAPGAEELLARQGVTFIDYRSQDFEAVLREREPGGVQAVFDHLGGPGLRKAYRVLAPGGVLVSYAFAGRPGHMVADTVRGAARVKLMNLRPGRRTAVSMVPSEIKGDRAWYRRSMERLLGMARSGEIAPRIGAVRPLMTAAGVHAELERREISGKAVLVTGKL</sequence>
<protein>
    <submittedName>
        <fullName evidence="2">Zinc-binding dehydrogenase</fullName>
    </submittedName>
</protein>
<name>A0AB39P489_9ACTN</name>
<dbReference type="InterPro" id="IPR020843">
    <property type="entry name" value="ER"/>
</dbReference>
<proteinExistence type="predicted"/>
<dbReference type="PANTHER" id="PTHR43677:SF4">
    <property type="entry name" value="QUINONE OXIDOREDUCTASE-LIKE PROTEIN 2"/>
    <property type="match status" value="1"/>
</dbReference>
<evidence type="ECO:0000313" key="2">
    <source>
        <dbReference type="EMBL" id="XDQ23903.1"/>
    </source>
</evidence>
<accession>A0AB39P489</accession>
<dbReference type="SUPFAM" id="SSF51735">
    <property type="entry name" value="NAD(P)-binding Rossmann-fold domains"/>
    <property type="match status" value="1"/>
</dbReference>
<dbReference type="SUPFAM" id="SSF50129">
    <property type="entry name" value="GroES-like"/>
    <property type="match status" value="1"/>
</dbReference>
<reference evidence="2" key="1">
    <citation type="submission" date="2024-07" db="EMBL/GenBank/DDBJ databases">
        <authorList>
            <person name="Yu S.T."/>
        </authorList>
    </citation>
    <scope>NUCLEOTIDE SEQUENCE</scope>
    <source>
        <strain evidence="2">R21</strain>
    </source>
</reference>